<accession>B2BA89</accession>
<protein>
    <submittedName>
        <fullName evidence="1">LLA-1380</fullName>
    </submittedName>
</protein>
<name>B2BA89_LILLO</name>
<sequence length="39" mass="4074">LTPEIERLVSASRVVFVAAKCGRPMAKGSKCGSLIVPMA</sequence>
<proteinExistence type="evidence at transcript level"/>
<feature type="non-terminal residue" evidence="1">
    <location>
        <position position="1"/>
    </location>
</feature>
<evidence type="ECO:0000313" key="1">
    <source>
        <dbReference type="EMBL" id="ABK51406.1"/>
    </source>
</evidence>
<reference evidence="1" key="2">
    <citation type="journal article" date="2008" name="J. Plant Physiol.">
        <title>Identification of anther-specific/predominant genes regulated by gibberellin during development of lily anthers.</title>
        <authorList>
            <person name="Hsu Y.F."/>
            <person name="Tzeng J.D."/>
            <person name="Liu M.C."/>
            <person name="Yei F.L."/>
            <person name="Chung M.C."/>
            <person name="Wang C.S."/>
        </authorList>
    </citation>
    <scope>NUCLEOTIDE SEQUENCE</scope>
</reference>
<dbReference type="EMBL" id="DQ911528">
    <property type="protein sequence ID" value="ABK51406.1"/>
    <property type="molecule type" value="mRNA"/>
</dbReference>
<reference evidence="1" key="1">
    <citation type="submission" date="2006-08" db="EMBL/GenBank/DDBJ databases">
        <authorList>
            <person name="Tzeng J.-D."/>
            <person name="Hsu Y.-F."/>
            <person name="Wang C.-S."/>
        </authorList>
    </citation>
    <scope>NUCLEOTIDE SEQUENCE</scope>
</reference>
<organism evidence="1">
    <name type="scientific">Lilium longiflorum</name>
    <name type="common">Trumpet lily</name>
    <dbReference type="NCBI Taxonomy" id="4690"/>
    <lineage>
        <taxon>Eukaryota</taxon>
        <taxon>Viridiplantae</taxon>
        <taxon>Streptophyta</taxon>
        <taxon>Embryophyta</taxon>
        <taxon>Tracheophyta</taxon>
        <taxon>Spermatophyta</taxon>
        <taxon>Magnoliopsida</taxon>
        <taxon>Liliopsida</taxon>
        <taxon>Liliales</taxon>
        <taxon>Liliaceae</taxon>
        <taxon>Lilium</taxon>
    </lineage>
</organism>
<dbReference type="AlphaFoldDB" id="B2BA89"/>